<evidence type="ECO:0000313" key="7">
    <source>
        <dbReference type="EMBL" id="NYB75008.1"/>
    </source>
</evidence>
<evidence type="ECO:0000259" key="5">
    <source>
        <dbReference type="Pfam" id="PF25973"/>
    </source>
</evidence>
<dbReference type="Gene3D" id="2.40.50.100">
    <property type="match status" value="2"/>
</dbReference>
<evidence type="ECO:0000259" key="4">
    <source>
        <dbReference type="Pfam" id="PF25967"/>
    </source>
</evidence>
<dbReference type="PANTHER" id="PTHR32347">
    <property type="entry name" value="EFFLUX SYSTEM COMPONENT YKNX-RELATED"/>
    <property type="match status" value="1"/>
</dbReference>
<dbReference type="EMBL" id="JACBNQ010000016">
    <property type="protein sequence ID" value="NYB75008.1"/>
    <property type="molecule type" value="Genomic_DNA"/>
</dbReference>
<dbReference type="NCBIfam" id="TIGR01730">
    <property type="entry name" value="RND_mfp"/>
    <property type="match status" value="1"/>
</dbReference>
<feature type="domain" description="CzcB-like barrel-sandwich hybrid" evidence="5">
    <location>
        <begin position="70"/>
        <end position="166"/>
    </location>
</feature>
<dbReference type="SUPFAM" id="SSF111369">
    <property type="entry name" value="HlyD-like secretion proteins"/>
    <property type="match status" value="2"/>
</dbReference>
<organism evidence="7 8">
    <name type="scientific">Sedimentibacter hydroxybenzoicus DSM 7310</name>
    <dbReference type="NCBI Taxonomy" id="1123245"/>
    <lineage>
        <taxon>Bacteria</taxon>
        <taxon>Bacillati</taxon>
        <taxon>Bacillota</taxon>
        <taxon>Tissierellia</taxon>
        <taxon>Sedimentibacter</taxon>
    </lineage>
</organism>
<protein>
    <submittedName>
        <fullName evidence="7">Efflux RND transporter periplasmic adaptor subunit</fullName>
    </submittedName>
</protein>
<dbReference type="GO" id="GO:0016020">
    <property type="term" value="C:membrane"/>
    <property type="evidence" value="ECO:0007669"/>
    <property type="project" value="InterPro"/>
</dbReference>
<gene>
    <name evidence="7" type="ORF">HZF24_12745</name>
</gene>
<comment type="similarity">
    <text evidence="2">Belongs to the membrane fusion protein (MFP) (TC 8.A.1) family.</text>
</comment>
<dbReference type="InterPro" id="IPR058627">
    <property type="entry name" value="MdtA-like_C"/>
</dbReference>
<evidence type="ECO:0000259" key="6">
    <source>
        <dbReference type="Pfam" id="PF25990"/>
    </source>
</evidence>
<dbReference type="GO" id="GO:0022857">
    <property type="term" value="F:transmembrane transporter activity"/>
    <property type="evidence" value="ECO:0007669"/>
    <property type="project" value="InterPro"/>
</dbReference>
<dbReference type="InterPro" id="IPR058647">
    <property type="entry name" value="BSH_CzcB-like"/>
</dbReference>
<reference evidence="7" key="1">
    <citation type="submission" date="2020-07" db="EMBL/GenBank/DDBJ databases">
        <title>Genomic analysis of a strain of Sedimentibacter Hydroxybenzoicus DSM7310.</title>
        <authorList>
            <person name="Ma S."/>
        </authorList>
    </citation>
    <scope>NUCLEOTIDE SEQUENCE</scope>
    <source>
        <strain evidence="7">DSM 7310</strain>
    </source>
</reference>
<comment type="caution">
    <text evidence="7">The sequence shown here is derived from an EMBL/GenBank/DDBJ whole genome shotgun (WGS) entry which is preliminary data.</text>
</comment>
<accession>A0A974GX05</accession>
<dbReference type="Pfam" id="PF25973">
    <property type="entry name" value="BSH_CzcB"/>
    <property type="match status" value="2"/>
</dbReference>
<dbReference type="Gene3D" id="2.40.420.20">
    <property type="match status" value="1"/>
</dbReference>
<feature type="domain" description="YknX-like beta-barrel" evidence="6">
    <location>
        <begin position="361"/>
        <end position="435"/>
    </location>
</feature>
<keyword evidence="3" id="KW-0175">Coiled coil</keyword>
<dbReference type="InterPro" id="IPR058636">
    <property type="entry name" value="Beta-barrel_YknX"/>
</dbReference>
<feature type="domain" description="CzcB-like barrel-sandwich hybrid" evidence="5">
    <location>
        <begin position="265"/>
        <end position="357"/>
    </location>
</feature>
<keyword evidence="8" id="KW-1185">Reference proteome</keyword>
<comment type="subcellular location">
    <subcellularLocation>
        <location evidence="1">Cell envelope</location>
    </subcellularLocation>
</comment>
<evidence type="ECO:0000256" key="3">
    <source>
        <dbReference type="ARBA" id="ARBA00023054"/>
    </source>
</evidence>
<dbReference type="AlphaFoldDB" id="A0A974GX05"/>
<dbReference type="Pfam" id="PF25967">
    <property type="entry name" value="RND-MFP_C"/>
    <property type="match status" value="1"/>
</dbReference>
<dbReference type="RefSeq" id="WP_179238715.1">
    <property type="nucleotide sequence ID" value="NZ_JACBNQ010000016.1"/>
</dbReference>
<sequence length="530" mass="57273">MKNKKKVIAAIIVIVLVIAVAGINSMRKSSLANAPGMNFSSETEYTVARDDISVSVSESGNVNPTDKRIIKSEINGTVESIYVTEGDQIEKDQILTSLKSETSSGSQTEINSIKLNIEKAKRELNDLYSNQGELNIYAPVSGVISGLSIENGNQISANYDIASIKDTDNSYIEVYFTKEQFDNISISDSVSIFMTKYFSTETGTVVEKDSTPVQMGGGTFGYLVTVKMSNPGGYSVGDLAQITVSNAQGSYQGMSTGEIIDVKEEKVTSKVSGKIKTVNVENGKYVNKGDVIATIEGDDISLQIAEKQNAIEKYNSQIEDLVEGDTIFSPMKGTILKIDVSEDEVVDRTTALMTVADLDSMEVKISVDELDINKIKLDQPANITCDVYPNEKFTGKVSKISMEGNTQSGVTTYDVTIKLDDRKSLMSGMNVDVEILADSKENVLIIPIDAVNRLNGDYVVTVKDAAGNKTDVKVELGLATKKKVEILSGLNEGDVIVYRASQSPDMMPGGMMMMPAGGGNAVIRQEGPRQ</sequence>
<dbReference type="Proteomes" id="UP000611629">
    <property type="component" value="Unassembled WGS sequence"/>
</dbReference>
<feature type="domain" description="Multidrug resistance protein MdtA-like C-terminal permuted SH3" evidence="4">
    <location>
        <begin position="442"/>
        <end position="497"/>
    </location>
</feature>
<proteinExistence type="inferred from homology"/>
<dbReference type="InterPro" id="IPR006143">
    <property type="entry name" value="RND_pump_MFP"/>
</dbReference>
<name>A0A974GX05_SEDHY</name>
<dbReference type="InterPro" id="IPR050465">
    <property type="entry name" value="UPF0194_transport"/>
</dbReference>
<evidence type="ECO:0000313" key="8">
    <source>
        <dbReference type="Proteomes" id="UP000611629"/>
    </source>
</evidence>
<evidence type="ECO:0000256" key="1">
    <source>
        <dbReference type="ARBA" id="ARBA00004196"/>
    </source>
</evidence>
<evidence type="ECO:0000256" key="2">
    <source>
        <dbReference type="ARBA" id="ARBA00009477"/>
    </source>
</evidence>
<dbReference type="Gene3D" id="2.40.30.170">
    <property type="match status" value="1"/>
</dbReference>
<dbReference type="Pfam" id="PF25990">
    <property type="entry name" value="Beta-barrel_YknX"/>
    <property type="match status" value="1"/>
</dbReference>
<dbReference type="GO" id="GO:0030313">
    <property type="term" value="C:cell envelope"/>
    <property type="evidence" value="ECO:0007669"/>
    <property type="project" value="UniProtKB-SubCell"/>
</dbReference>